<dbReference type="STRING" id="187868.SAMN05192589_10961"/>
<gene>
    <name evidence="1" type="ORF">SAMN05192589_10961</name>
</gene>
<dbReference type="OrthoDB" id="8850091at2"/>
<dbReference type="EMBL" id="FMZC01000009">
    <property type="protein sequence ID" value="SDD79606.1"/>
    <property type="molecule type" value="Genomic_DNA"/>
</dbReference>
<dbReference type="Proteomes" id="UP000198781">
    <property type="component" value="Unassembled WGS sequence"/>
</dbReference>
<dbReference type="AlphaFoldDB" id="A0A1G6XQL0"/>
<protein>
    <submittedName>
        <fullName evidence="1">Uncharacterized protein</fullName>
    </submittedName>
</protein>
<evidence type="ECO:0000313" key="2">
    <source>
        <dbReference type="Proteomes" id="UP000198781"/>
    </source>
</evidence>
<evidence type="ECO:0000313" key="1">
    <source>
        <dbReference type="EMBL" id="SDD79606.1"/>
    </source>
</evidence>
<dbReference type="RefSeq" id="WP_092744505.1">
    <property type="nucleotide sequence ID" value="NZ_FMZC01000009.1"/>
</dbReference>
<organism evidence="1 2">
    <name type="scientific">Paracidovorax valerianellae</name>
    <dbReference type="NCBI Taxonomy" id="187868"/>
    <lineage>
        <taxon>Bacteria</taxon>
        <taxon>Pseudomonadati</taxon>
        <taxon>Pseudomonadota</taxon>
        <taxon>Betaproteobacteria</taxon>
        <taxon>Burkholderiales</taxon>
        <taxon>Comamonadaceae</taxon>
        <taxon>Paracidovorax</taxon>
    </lineage>
</organism>
<accession>A0A1G6XQL0</accession>
<reference evidence="1 2" key="1">
    <citation type="submission" date="2016-10" db="EMBL/GenBank/DDBJ databases">
        <authorList>
            <person name="de Groot N.N."/>
        </authorList>
    </citation>
    <scope>NUCLEOTIDE SEQUENCE [LARGE SCALE GENOMIC DNA]</scope>
    <source>
        <strain evidence="1 2">DSM 16619</strain>
    </source>
</reference>
<name>A0A1G6XQL0_9BURK</name>
<keyword evidence="2" id="KW-1185">Reference proteome</keyword>
<sequence>MSKPYETIEVWTLEGPFQHALYSPRGDIEGVMIDVDGVPAQFVFGKHDDRAVRAVEALRAGQRLVVDGTVAAPPPHGEAAHEVYAFERLASIDGKPFSPDDAPREVKGRVARIHHARHGEPNGVVLDTGDFIHTRPDGYVHLALKPGDAVTASGPARPLRGNAEAHVIEAHTVNGQAVPAKPAPR</sequence>
<proteinExistence type="predicted"/>